<dbReference type="EMBL" id="VSSQ01117781">
    <property type="protein sequence ID" value="MPN52054.1"/>
    <property type="molecule type" value="Genomic_DNA"/>
</dbReference>
<gene>
    <name evidence="1" type="ORF">SDC9_199706</name>
</gene>
<evidence type="ECO:0000313" key="1">
    <source>
        <dbReference type="EMBL" id="MPN52054.1"/>
    </source>
</evidence>
<accession>A0A645IUH8</accession>
<proteinExistence type="predicted"/>
<comment type="caution">
    <text evidence="1">The sequence shown here is derived from an EMBL/GenBank/DDBJ whole genome shotgun (WGS) entry which is preliminary data.</text>
</comment>
<name>A0A645IUH8_9ZZZZ</name>
<dbReference type="AlphaFoldDB" id="A0A645IUH8"/>
<sequence length="56" mass="6755">MQEFTFKWEIDGEVYDEMPEKFIDDVVWAIIETLKPLPIPKAEYIRLIPKMDKLKL</sequence>
<reference evidence="1" key="1">
    <citation type="submission" date="2019-08" db="EMBL/GenBank/DDBJ databases">
        <authorList>
            <person name="Kucharzyk K."/>
            <person name="Murdoch R.W."/>
            <person name="Higgins S."/>
            <person name="Loffler F."/>
        </authorList>
    </citation>
    <scope>NUCLEOTIDE SEQUENCE</scope>
</reference>
<organism evidence="1">
    <name type="scientific">bioreactor metagenome</name>
    <dbReference type="NCBI Taxonomy" id="1076179"/>
    <lineage>
        <taxon>unclassified sequences</taxon>
        <taxon>metagenomes</taxon>
        <taxon>ecological metagenomes</taxon>
    </lineage>
</organism>
<protein>
    <submittedName>
        <fullName evidence="1">Uncharacterized protein</fullName>
    </submittedName>
</protein>